<dbReference type="Proteomes" id="UP000230084">
    <property type="component" value="Unassembled WGS sequence"/>
</dbReference>
<evidence type="ECO:0000313" key="2">
    <source>
        <dbReference type="Proteomes" id="UP000230084"/>
    </source>
</evidence>
<sequence>MRQLRLLKCTTKYEETPWRRNTEGLKKVLLPPKVVWDGEVDETEPSPDGRWFYELLLDLPSNNQEAEGRRRTGSPVDGDEDYSYVLQEEKIGGAWAYAAHVVPWAPPEEEATADDDGDLTDPEAVRNAQAFQDAMEIAQA</sequence>
<accession>A0A2H0RMV2</accession>
<gene>
    <name evidence="1" type="ORF">COV06_00560</name>
</gene>
<protein>
    <submittedName>
        <fullName evidence="1">Uncharacterized protein</fullName>
    </submittedName>
</protein>
<comment type="caution">
    <text evidence="1">The sequence shown here is derived from an EMBL/GenBank/DDBJ whole genome shotgun (WGS) entry which is preliminary data.</text>
</comment>
<dbReference type="EMBL" id="PCYM01000001">
    <property type="protein sequence ID" value="PIR47879.1"/>
    <property type="molecule type" value="Genomic_DNA"/>
</dbReference>
<evidence type="ECO:0000313" key="1">
    <source>
        <dbReference type="EMBL" id="PIR47879.1"/>
    </source>
</evidence>
<name>A0A2H0RMV2_9BACT</name>
<dbReference type="AlphaFoldDB" id="A0A2H0RMV2"/>
<organism evidence="1 2">
    <name type="scientific">Candidatus Uhrbacteria bacterium CG10_big_fil_rev_8_21_14_0_10_50_16</name>
    <dbReference type="NCBI Taxonomy" id="1975039"/>
    <lineage>
        <taxon>Bacteria</taxon>
        <taxon>Candidatus Uhriibacteriota</taxon>
    </lineage>
</organism>
<proteinExistence type="predicted"/>
<reference evidence="1 2" key="1">
    <citation type="submission" date="2017-09" db="EMBL/GenBank/DDBJ databases">
        <title>Depth-based differentiation of microbial function through sediment-hosted aquifers and enrichment of novel symbionts in the deep terrestrial subsurface.</title>
        <authorList>
            <person name="Probst A.J."/>
            <person name="Ladd B."/>
            <person name="Jarett J.K."/>
            <person name="Geller-Mcgrath D.E."/>
            <person name="Sieber C.M."/>
            <person name="Emerson J.B."/>
            <person name="Anantharaman K."/>
            <person name="Thomas B.C."/>
            <person name="Malmstrom R."/>
            <person name="Stieglmeier M."/>
            <person name="Klingl A."/>
            <person name="Woyke T."/>
            <person name="Ryan C.M."/>
            <person name="Banfield J.F."/>
        </authorList>
    </citation>
    <scope>NUCLEOTIDE SEQUENCE [LARGE SCALE GENOMIC DNA]</scope>
    <source>
        <strain evidence="1">CG10_big_fil_rev_8_21_14_0_10_50_16</strain>
    </source>
</reference>